<comment type="subcellular location">
    <subcellularLocation>
        <location evidence="1 7">Cell membrane</location>
        <topology evidence="1 7">Multi-pass membrane protein</topology>
    </subcellularLocation>
</comment>
<dbReference type="PRINTS" id="PR00949">
    <property type="entry name" value="TYPE3IMAPROT"/>
</dbReference>
<comment type="similarity">
    <text evidence="2 7">Belongs to the FHIPEP (flagella/HR/invasion proteins export pore) family.</text>
</comment>
<dbReference type="Gene3D" id="1.10.8.540">
    <property type="entry name" value="FHIPEP family, domain 3"/>
    <property type="match status" value="1"/>
</dbReference>
<dbReference type="EMBL" id="CP103416">
    <property type="protein sequence ID" value="UVW35137.1"/>
    <property type="molecule type" value="Genomic_DNA"/>
</dbReference>
<keyword evidence="7" id="KW-1005">Bacterial flagellum biogenesis</keyword>
<comment type="function">
    <text evidence="7">Required for formation of the rod structure of the flagellar apparatus. Together with FliI and FliH, may constitute the export apparatus of flagellin.</text>
</comment>
<reference evidence="8" key="1">
    <citation type="submission" date="2022-08" db="EMBL/GenBank/DDBJ databases">
        <title>Catabolic pathway analysis in culturable SAR92 clade bacteria reveals their overlooked roles in DMSP degradation in coastal seas.</title>
        <authorList>
            <person name="He X."/>
            <person name="Zhang X."/>
            <person name="Zhang Y."/>
        </authorList>
    </citation>
    <scope>NUCLEOTIDE SEQUENCE</scope>
    <source>
        <strain evidence="8">H455</strain>
    </source>
</reference>
<keyword evidence="9" id="KW-1185">Reference proteome</keyword>
<protein>
    <recommendedName>
        <fullName evidence="7">Flagellar biosynthesis protein FlhA</fullName>
    </recommendedName>
</protein>
<feature type="transmembrane region" description="Helical" evidence="7">
    <location>
        <begin position="7"/>
        <end position="27"/>
    </location>
</feature>
<keyword evidence="7" id="KW-0813">Transport</keyword>
<dbReference type="InterPro" id="IPR042196">
    <property type="entry name" value="FHIPEP_4"/>
</dbReference>
<dbReference type="Gene3D" id="3.40.30.60">
    <property type="entry name" value="FHIPEP family, domain 1"/>
    <property type="match status" value="1"/>
</dbReference>
<name>A0ABY5TMQ0_9GAMM</name>
<evidence type="ECO:0000256" key="3">
    <source>
        <dbReference type="ARBA" id="ARBA00022475"/>
    </source>
</evidence>
<keyword evidence="5 7" id="KW-1133">Transmembrane helix</keyword>
<feature type="transmembrane region" description="Helical" evidence="7">
    <location>
        <begin position="275"/>
        <end position="291"/>
    </location>
</feature>
<keyword evidence="8" id="KW-0969">Cilium</keyword>
<evidence type="ECO:0000256" key="1">
    <source>
        <dbReference type="ARBA" id="ARBA00004651"/>
    </source>
</evidence>
<dbReference type="InterPro" id="IPR042194">
    <property type="entry name" value="FHIPEP_1"/>
</dbReference>
<evidence type="ECO:0000256" key="2">
    <source>
        <dbReference type="ARBA" id="ARBA00008835"/>
    </source>
</evidence>
<feature type="transmembrane region" description="Helical" evidence="7">
    <location>
        <begin position="64"/>
        <end position="84"/>
    </location>
</feature>
<dbReference type="Gene3D" id="3.40.50.12790">
    <property type="entry name" value="FHIPEP family, domain 4"/>
    <property type="match status" value="1"/>
</dbReference>
<keyword evidence="4 7" id="KW-0812">Transmembrane</keyword>
<keyword evidence="8" id="KW-0282">Flagellum</keyword>
<evidence type="ECO:0000256" key="5">
    <source>
        <dbReference type="ARBA" id="ARBA00022989"/>
    </source>
</evidence>
<dbReference type="Proteomes" id="UP001059934">
    <property type="component" value="Chromosome"/>
</dbReference>
<evidence type="ECO:0000313" key="8">
    <source>
        <dbReference type="EMBL" id="UVW35137.1"/>
    </source>
</evidence>
<accession>A0ABY5TMQ0</accession>
<evidence type="ECO:0000313" key="9">
    <source>
        <dbReference type="Proteomes" id="UP001059934"/>
    </source>
</evidence>
<feature type="transmembrane region" description="Helical" evidence="7">
    <location>
        <begin position="228"/>
        <end position="255"/>
    </location>
</feature>
<proteinExistence type="inferred from homology"/>
<evidence type="ECO:0000256" key="4">
    <source>
        <dbReference type="ARBA" id="ARBA00022692"/>
    </source>
</evidence>
<keyword evidence="7" id="KW-0653">Protein transport</keyword>
<feature type="transmembrane region" description="Helical" evidence="7">
    <location>
        <begin position="33"/>
        <end position="52"/>
    </location>
</feature>
<sequence length="689" mass="74093">MSRIELSTLGVPALVLLIISMLILPLPAFLLDFLFTFNIIIGLVIIMVAINSSKPLDFSSFPSILLLATMLRLGLNVASTRLVLVKGHEGPDSAGKVIQAFGEFVIGGNYLVGFIIFSILMIINFIVVTKGAGRVSEVIARFTLDAMPGKQMAIDADLNAGVIDQETAKFRREEITQESDFFGSMDGASKFVRGDAIAGLLILIINIVGGLIIGIGQHDLSFSDAGRIYVLLTIGDGLVAQIPSLLLSLATAIIVTRVTTSESMSEQAKSQLNNPMAFFVAAGILILLGLVPGMPHFIFLSLGAGAAVLAYTLSQSANKQERSVILEAATTETAKANEQELGWDDVDQVDLVGLDIGYGLIPLVNANAGGQLLTRVKGVRKKLSAELGFLIQPIRIRDNLDLAPDVYHIVMNGVVRGKGEIKVGREMAINPGQVHGVLEGTATKEPAFGLDAIWIDPSQRDYARTLGYTVVDSATAIATHLNTLLRSNASELLSHDETQQLLDKVAARAPKLVEDLVPGKLPLATITKILQNILDESVSVRDMRTIIEVISTESARTQDADELTAAVRPRLGRMIVQGLVEINDSLPVITLEPSLEQMLHNILQQSSANQGLIIEPKLAEGLFKALAENTQEVENQGLPAVLVVSPGIRPWLSKIIRHRLADLTVLSYSEIPEDQSVKVVATVSVDEQS</sequence>
<organism evidence="8 9">
    <name type="scientific">SAR92 clade bacterium H455</name>
    <dbReference type="NCBI Taxonomy" id="2974818"/>
    <lineage>
        <taxon>Bacteria</taxon>
        <taxon>Pseudomonadati</taxon>
        <taxon>Pseudomonadota</taxon>
        <taxon>Gammaproteobacteria</taxon>
        <taxon>Cellvibrionales</taxon>
        <taxon>Porticoccaceae</taxon>
        <taxon>SAR92 clade</taxon>
    </lineage>
</organism>
<keyword evidence="8" id="KW-0966">Cell projection</keyword>
<keyword evidence="7" id="KW-1006">Bacterial flagellum protein export</keyword>
<dbReference type="Pfam" id="PF00771">
    <property type="entry name" value="FHIPEP"/>
    <property type="match status" value="1"/>
</dbReference>
<dbReference type="PIRSF" id="PIRSF005419">
    <property type="entry name" value="FlhA"/>
    <property type="match status" value="1"/>
</dbReference>
<keyword evidence="3 7" id="KW-1003">Cell membrane</keyword>
<dbReference type="PANTHER" id="PTHR30161:SF1">
    <property type="entry name" value="FLAGELLAR BIOSYNTHESIS PROTEIN FLHA-RELATED"/>
    <property type="match status" value="1"/>
</dbReference>
<evidence type="ECO:0000256" key="6">
    <source>
        <dbReference type="ARBA" id="ARBA00023136"/>
    </source>
</evidence>
<dbReference type="InterPro" id="IPR001712">
    <property type="entry name" value="T3SS_FHIPEP"/>
</dbReference>
<keyword evidence="6 7" id="KW-0472">Membrane</keyword>
<dbReference type="PANTHER" id="PTHR30161">
    <property type="entry name" value="FLAGELLAR EXPORT PROTEIN, MEMBRANE FLHA SUBUNIT-RELATED"/>
    <property type="match status" value="1"/>
</dbReference>
<evidence type="ECO:0000256" key="7">
    <source>
        <dbReference type="RuleBase" id="RU364093"/>
    </source>
</evidence>
<dbReference type="InterPro" id="IPR042193">
    <property type="entry name" value="FHIPEP_3"/>
</dbReference>
<feature type="transmembrane region" description="Helical" evidence="7">
    <location>
        <begin position="196"/>
        <end position="216"/>
    </location>
</feature>
<gene>
    <name evidence="7 8" type="primary">flhA</name>
    <name evidence="8" type="ORF">NYF23_00685</name>
</gene>
<dbReference type="NCBIfam" id="TIGR01398">
    <property type="entry name" value="FlhA"/>
    <property type="match status" value="1"/>
</dbReference>
<dbReference type="InterPro" id="IPR006301">
    <property type="entry name" value="FlhA"/>
</dbReference>
<feature type="transmembrane region" description="Helical" evidence="7">
    <location>
        <begin position="104"/>
        <end position="127"/>
    </location>
</feature>